<organism evidence="1 2">
    <name type="scientific">Geomonas limicola</name>
    <dbReference type="NCBI Taxonomy" id="2740186"/>
    <lineage>
        <taxon>Bacteria</taxon>
        <taxon>Pseudomonadati</taxon>
        <taxon>Thermodesulfobacteriota</taxon>
        <taxon>Desulfuromonadia</taxon>
        <taxon>Geobacterales</taxon>
        <taxon>Geobacteraceae</taxon>
        <taxon>Geomonas</taxon>
    </lineage>
</organism>
<proteinExistence type="predicted"/>
<sequence>MLKAKTVVTSLKIRSPLMRLSAGPGGAVVWVAGKVCSVSGWEAGIFGPAAGYDPGTEPDVDTSVVST</sequence>
<reference evidence="2" key="1">
    <citation type="submission" date="2020-06" db="EMBL/GenBank/DDBJ databases">
        <title>Draft genomic sequecing of Geomonas sp. Red745.</title>
        <authorList>
            <person name="Itoh H."/>
            <person name="Xu Z.X."/>
            <person name="Ushijima N."/>
            <person name="Masuda Y."/>
            <person name="Shiratori Y."/>
            <person name="Senoo K."/>
        </authorList>
    </citation>
    <scope>NUCLEOTIDE SEQUENCE [LARGE SCALE GENOMIC DNA]</scope>
    <source>
        <strain evidence="2">Red745</strain>
    </source>
</reference>
<evidence type="ECO:0000313" key="2">
    <source>
        <dbReference type="Proteomes" id="UP000587586"/>
    </source>
</evidence>
<comment type="caution">
    <text evidence="1">The sequence shown here is derived from an EMBL/GenBank/DDBJ whole genome shotgun (WGS) entry which is preliminary data.</text>
</comment>
<dbReference type="Proteomes" id="UP000587586">
    <property type="component" value="Unassembled WGS sequence"/>
</dbReference>
<accession>A0A6V8N929</accession>
<protein>
    <submittedName>
        <fullName evidence="1">Uncharacterized protein</fullName>
    </submittedName>
</protein>
<dbReference type="EMBL" id="BLXZ01000005">
    <property type="protein sequence ID" value="GFO69031.1"/>
    <property type="molecule type" value="Genomic_DNA"/>
</dbReference>
<evidence type="ECO:0000313" key="1">
    <source>
        <dbReference type="EMBL" id="GFO69031.1"/>
    </source>
</evidence>
<keyword evidence="2" id="KW-1185">Reference proteome</keyword>
<gene>
    <name evidence="1" type="ORF">GMLC_26100</name>
</gene>
<dbReference type="AlphaFoldDB" id="A0A6V8N929"/>
<name>A0A6V8N929_9BACT</name>